<protein>
    <submittedName>
        <fullName evidence="1">Subfamily M3A non-peptidase ue</fullName>
    </submittedName>
</protein>
<gene>
    <name evidence="1" type="ORF">FGIG_11485</name>
</gene>
<organism evidence="1 2">
    <name type="scientific">Fasciola gigantica</name>
    <name type="common">Giant liver fluke</name>
    <dbReference type="NCBI Taxonomy" id="46835"/>
    <lineage>
        <taxon>Eukaryota</taxon>
        <taxon>Metazoa</taxon>
        <taxon>Spiralia</taxon>
        <taxon>Lophotrochozoa</taxon>
        <taxon>Platyhelminthes</taxon>
        <taxon>Trematoda</taxon>
        <taxon>Digenea</taxon>
        <taxon>Plagiorchiida</taxon>
        <taxon>Echinostomata</taxon>
        <taxon>Echinostomatoidea</taxon>
        <taxon>Fasciolidae</taxon>
        <taxon>Fasciola</taxon>
    </lineage>
</organism>
<dbReference type="OrthoDB" id="534666at2759"/>
<dbReference type="STRING" id="46835.A0A504YPE4"/>
<accession>A0A504YPE4</accession>
<name>A0A504YPE4_FASGI</name>
<evidence type="ECO:0000313" key="2">
    <source>
        <dbReference type="Proteomes" id="UP000316759"/>
    </source>
</evidence>
<dbReference type="Proteomes" id="UP000316759">
    <property type="component" value="Unassembled WGS sequence"/>
</dbReference>
<reference evidence="1 2" key="1">
    <citation type="submission" date="2019-04" db="EMBL/GenBank/DDBJ databases">
        <title>Annotation for the trematode Fasciola gigantica.</title>
        <authorList>
            <person name="Choi Y.-J."/>
        </authorList>
    </citation>
    <scope>NUCLEOTIDE SEQUENCE [LARGE SCALE GENOMIC DNA]</scope>
    <source>
        <strain evidence="1">Uganda_cow_1</strain>
    </source>
</reference>
<dbReference type="EMBL" id="SUNJ01007224">
    <property type="protein sequence ID" value="TPP62181.1"/>
    <property type="molecule type" value="Genomic_DNA"/>
</dbReference>
<proteinExistence type="predicted"/>
<dbReference type="SUPFAM" id="SSF55486">
    <property type="entry name" value="Metalloproteases ('zincins'), catalytic domain"/>
    <property type="match status" value="1"/>
</dbReference>
<keyword evidence="2" id="KW-1185">Reference proteome</keyword>
<comment type="caution">
    <text evidence="1">The sequence shown here is derived from an EMBL/GenBank/DDBJ whole genome shotgun (WGS) entry which is preliminary data.</text>
</comment>
<dbReference type="Gene3D" id="1.10.1370.10">
    <property type="entry name" value="Neurolysin, domain 3"/>
    <property type="match status" value="1"/>
</dbReference>
<evidence type="ECO:0000313" key="1">
    <source>
        <dbReference type="EMBL" id="TPP62181.1"/>
    </source>
</evidence>
<sequence length="305" mass="34007">PSRPVLLGDAVPVSLTRSWVSSIPESPGSSNGTASHSPSTVALLSDLPLSARREGVKVQYLLAIASGFGACLQRLLPRSYHHQLSEISAYIFPDTKYLVPDLCSALMFTSVIQPRLASSTKASSSVQFYTDPATGIRPPAGRILVLPLLRQLYEARFDLSLWSREDQYKNWVILNEEHWASHLPYPRHPDDFWPCSATHLFGPNSRCGLQYQEVWRQVILHDVLAKLKEHGWPLQPNSAAIQKTLECFREIFMTSNDLPPSELLRAFCGRDPSPDSLIQAIRDRAFPVPSLVTVVPDMANILVRG</sequence>
<dbReference type="InterPro" id="IPR024077">
    <property type="entry name" value="Neurolysin/TOP_dom2"/>
</dbReference>
<dbReference type="AlphaFoldDB" id="A0A504YPE4"/>
<feature type="non-terminal residue" evidence="1">
    <location>
        <position position="1"/>
    </location>
</feature>